<dbReference type="Pfam" id="PF04230">
    <property type="entry name" value="PS_pyruv_trans"/>
    <property type="match status" value="1"/>
</dbReference>
<dbReference type="EMBL" id="JACIEM010000005">
    <property type="protein sequence ID" value="MBB4004799.1"/>
    <property type="molecule type" value="Genomic_DNA"/>
</dbReference>
<feature type="domain" description="Polysaccharide pyruvyl transferase" evidence="1">
    <location>
        <begin position="38"/>
        <end position="297"/>
    </location>
</feature>
<evidence type="ECO:0000313" key="2">
    <source>
        <dbReference type="EMBL" id="MBB4004799.1"/>
    </source>
</evidence>
<evidence type="ECO:0000259" key="1">
    <source>
        <dbReference type="Pfam" id="PF04230"/>
    </source>
</evidence>
<dbReference type="GO" id="GO:0016740">
    <property type="term" value="F:transferase activity"/>
    <property type="evidence" value="ECO:0007669"/>
    <property type="project" value="UniProtKB-KW"/>
</dbReference>
<dbReference type="AlphaFoldDB" id="A0A7W6HGH1"/>
<organism evidence="2 3">
    <name type="scientific">Aurantimonas endophytica</name>
    <dbReference type="NCBI Taxonomy" id="1522175"/>
    <lineage>
        <taxon>Bacteria</taxon>
        <taxon>Pseudomonadati</taxon>
        <taxon>Pseudomonadota</taxon>
        <taxon>Alphaproteobacteria</taxon>
        <taxon>Hyphomicrobiales</taxon>
        <taxon>Aurantimonadaceae</taxon>
        <taxon>Aurantimonas</taxon>
    </lineage>
</organism>
<comment type="caution">
    <text evidence="2">The sequence shown here is derived from an EMBL/GenBank/DDBJ whole genome shotgun (WGS) entry which is preliminary data.</text>
</comment>
<keyword evidence="3" id="KW-1185">Reference proteome</keyword>
<accession>A0A7W6HGH1</accession>
<dbReference type="Proteomes" id="UP000588647">
    <property type="component" value="Unassembled WGS sequence"/>
</dbReference>
<sequence length="336" mass="37360">MSNLPDELRDRIDATIPPLVPVSAPERIAVLDAPDYPNVGDPLILLGQLAFLRRAFPRAKIVIASRRTYADSVAPAIEEADCLFLTGGGNFGDIWPGHHDFRLKLIARFRDKPIIHFPQSFHFAGDGSLTETQRVLGVAQNLTILARDAKGLDFARRHFPCRSELCPDMAFALGRLAAPEPEMDFACLLRTDKEILADKSAEIEDALSNSGATYAIADWLENRPGLEKIHGATRLLVRMGMPPEWLATHGLPIFEAYANSRLKFGVHLLGRGRTVVTDRLHGAILATLLGRPRYIFDSLDGKIRAFYDTWLRGETDAVFFGDVDELRHKLQRSEAA</sequence>
<reference evidence="2 3" key="1">
    <citation type="submission" date="2020-08" db="EMBL/GenBank/DDBJ databases">
        <title>Genomic Encyclopedia of Type Strains, Phase IV (KMG-IV): sequencing the most valuable type-strain genomes for metagenomic binning, comparative biology and taxonomic classification.</title>
        <authorList>
            <person name="Goeker M."/>
        </authorList>
    </citation>
    <scope>NUCLEOTIDE SEQUENCE [LARGE SCALE GENOMIC DNA]</scope>
    <source>
        <strain evidence="2 3">DSM 103570</strain>
    </source>
</reference>
<evidence type="ECO:0000313" key="3">
    <source>
        <dbReference type="Proteomes" id="UP000588647"/>
    </source>
</evidence>
<keyword evidence="2" id="KW-0808">Transferase</keyword>
<dbReference type="EC" id="2.-.-.-" evidence="2"/>
<gene>
    <name evidence="2" type="ORF">GGR03_003894</name>
</gene>
<dbReference type="InterPro" id="IPR007345">
    <property type="entry name" value="Polysacch_pyruvyl_Trfase"/>
</dbReference>
<protein>
    <submittedName>
        <fullName evidence="2">Pyruvyl transferase EpsO</fullName>
        <ecNumber evidence="2">2.-.-.-</ecNumber>
    </submittedName>
</protein>
<name>A0A7W6HGH1_9HYPH</name>
<dbReference type="RefSeq" id="WP_183210369.1">
    <property type="nucleotide sequence ID" value="NZ_JAAAMM010000005.1"/>
</dbReference>
<proteinExistence type="predicted"/>